<evidence type="ECO:0000256" key="4">
    <source>
        <dbReference type="ARBA" id="ARBA00022729"/>
    </source>
</evidence>
<evidence type="ECO:0000256" key="8">
    <source>
        <dbReference type="ARBA" id="ARBA00023170"/>
    </source>
</evidence>
<evidence type="ECO:0000313" key="12">
    <source>
        <dbReference type="Proteomes" id="UP001652623"/>
    </source>
</evidence>
<evidence type="ECO:0000256" key="7">
    <source>
        <dbReference type="ARBA" id="ARBA00023136"/>
    </source>
</evidence>
<keyword evidence="5" id="KW-0677">Repeat</keyword>
<evidence type="ECO:0000259" key="11">
    <source>
        <dbReference type="Pfam" id="PF08263"/>
    </source>
</evidence>
<dbReference type="InterPro" id="IPR046956">
    <property type="entry name" value="RLP23-like"/>
</dbReference>
<keyword evidence="12" id="KW-1185">Reference proteome</keyword>
<dbReference type="RefSeq" id="XP_060671462.1">
    <property type="nucleotide sequence ID" value="XM_060815479.1"/>
</dbReference>
<evidence type="ECO:0000313" key="13">
    <source>
        <dbReference type="RefSeq" id="XP_060671462.1"/>
    </source>
</evidence>
<dbReference type="PANTHER" id="PTHR48063:SF112">
    <property type="entry name" value="RECEPTOR LIKE PROTEIN 30-LIKE"/>
    <property type="match status" value="1"/>
</dbReference>
<evidence type="ECO:0000256" key="6">
    <source>
        <dbReference type="ARBA" id="ARBA00022989"/>
    </source>
</evidence>
<gene>
    <name evidence="13" type="primary">LOC132803199</name>
</gene>
<keyword evidence="7" id="KW-0472">Membrane</keyword>
<evidence type="ECO:0000256" key="3">
    <source>
        <dbReference type="ARBA" id="ARBA00022692"/>
    </source>
</evidence>
<dbReference type="Gene3D" id="3.80.10.10">
    <property type="entry name" value="Ribonuclease Inhibitor"/>
    <property type="match status" value="1"/>
</dbReference>
<dbReference type="Pfam" id="PF13855">
    <property type="entry name" value="LRR_8"/>
    <property type="match status" value="1"/>
</dbReference>
<keyword evidence="9" id="KW-0325">Glycoprotein</keyword>
<name>A0ABM4A402_ZIZJJ</name>
<dbReference type="GeneID" id="132803199"/>
<keyword evidence="3" id="KW-0812">Transmembrane</keyword>
<dbReference type="Pfam" id="PF08263">
    <property type="entry name" value="LRRNT_2"/>
    <property type="match status" value="1"/>
</dbReference>
<organism evidence="12 13">
    <name type="scientific">Ziziphus jujuba</name>
    <name type="common">Chinese jujube</name>
    <name type="synonym">Ziziphus sativa</name>
    <dbReference type="NCBI Taxonomy" id="326968"/>
    <lineage>
        <taxon>Eukaryota</taxon>
        <taxon>Viridiplantae</taxon>
        <taxon>Streptophyta</taxon>
        <taxon>Embryophyta</taxon>
        <taxon>Tracheophyta</taxon>
        <taxon>Spermatophyta</taxon>
        <taxon>Magnoliopsida</taxon>
        <taxon>eudicotyledons</taxon>
        <taxon>Gunneridae</taxon>
        <taxon>Pentapetalae</taxon>
        <taxon>rosids</taxon>
        <taxon>fabids</taxon>
        <taxon>Rosales</taxon>
        <taxon>Rhamnaceae</taxon>
        <taxon>Paliureae</taxon>
        <taxon>Ziziphus</taxon>
    </lineage>
</organism>
<keyword evidence="8" id="KW-0675">Receptor</keyword>
<dbReference type="InterPro" id="IPR001611">
    <property type="entry name" value="Leu-rich_rpt"/>
</dbReference>
<evidence type="ECO:0000256" key="10">
    <source>
        <dbReference type="SAM" id="SignalP"/>
    </source>
</evidence>
<dbReference type="PANTHER" id="PTHR48063">
    <property type="entry name" value="LRR RECEPTOR-LIKE KINASE"/>
    <property type="match status" value="1"/>
</dbReference>
<evidence type="ECO:0000256" key="1">
    <source>
        <dbReference type="ARBA" id="ARBA00004479"/>
    </source>
</evidence>
<reference evidence="13" key="1">
    <citation type="submission" date="2025-08" db="UniProtKB">
        <authorList>
            <consortium name="RefSeq"/>
        </authorList>
    </citation>
    <scope>IDENTIFICATION</scope>
    <source>
        <tissue evidence="13">Seedling</tissue>
    </source>
</reference>
<dbReference type="InterPro" id="IPR013210">
    <property type="entry name" value="LRR_N_plant-typ"/>
</dbReference>
<dbReference type="SUPFAM" id="SSF52058">
    <property type="entry name" value="L domain-like"/>
    <property type="match status" value="1"/>
</dbReference>
<dbReference type="InterPro" id="IPR032675">
    <property type="entry name" value="LRR_dom_sf"/>
</dbReference>
<sequence>MSRLSLQTAITVKSFLLVYLLGSVVVSHLDSGVGSLKTKCIDEERRALLKFKDNLKSYNNDTLSSWGYEEEKKDCCSWDGIGCDNISGHVIMLNLSHLQLSTGGKSLNPPLTELHYLVYLDLSGIDLSGNNISTLIGNNMFSLQHLDLSSTQLEGSIPETFGNNMTSVSYLDLSFGYLTGPIPNSLGNMTLLTHLSLSYNDFTGSIPESFANLETLHTSILAGTS</sequence>
<proteinExistence type="predicted"/>
<keyword evidence="6" id="KW-1133">Transmembrane helix</keyword>
<evidence type="ECO:0000256" key="5">
    <source>
        <dbReference type="ARBA" id="ARBA00022737"/>
    </source>
</evidence>
<evidence type="ECO:0000256" key="2">
    <source>
        <dbReference type="ARBA" id="ARBA00022614"/>
    </source>
</evidence>
<keyword evidence="4 10" id="KW-0732">Signal</keyword>
<keyword evidence="2" id="KW-0433">Leucine-rich repeat</keyword>
<feature type="signal peptide" evidence="10">
    <location>
        <begin position="1"/>
        <end position="22"/>
    </location>
</feature>
<feature type="domain" description="Leucine-rich repeat-containing N-terminal plant-type" evidence="11">
    <location>
        <begin position="42"/>
        <end position="84"/>
    </location>
</feature>
<protein>
    <submittedName>
        <fullName evidence="13">Receptor-like protein 31</fullName>
    </submittedName>
</protein>
<dbReference type="Proteomes" id="UP001652623">
    <property type="component" value="Chromosome 3"/>
</dbReference>
<evidence type="ECO:0000256" key="9">
    <source>
        <dbReference type="ARBA" id="ARBA00023180"/>
    </source>
</evidence>
<comment type="subcellular location">
    <subcellularLocation>
        <location evidence="1">Membrane</location>
        <topology evidence="1">Single-pass type I membrane protein</topology>
    </subcellularLocation>
</comment>
<feature type="chain" id="PRO_5045946928" evidence="10">
    <location>
        <begin position="23"/>
        <end position="225"/>
    </location>
</feature>
<accession>A0ABM4A402</accession>